<comment type="caution">
    <text evidence="9">The sequence shown here is derived from an EMBL/GenBank/DDBJ whole genome shotgun (WGS) entry which is preliminary data.</text>
</comment>
<comment type="domain">
    <text evidence="5">The WWE domain mediates non-covalent poly(ADP-ribose)-binding.</text>
</comment>
<keyword evidence="5" id="KW-0808">Transferase</keyword>
<keyword evidence="5" id="KW-0833">Ubl conjugation pathway</keyword>
<evidence type="ECO:0000256" key="6">
    <source>
        <dbReference type="SAM" id="MobiDB-lite"/>
    </source>
</evidence>
<evidence type="ECO:0000259" key="7">
    <source>
        <dbReference type="PROSITE" id="PS50089"/>
    </source>
</evidence>
<dbReference type="Gene3D" id="3.30.40.10">
    <property type="entry name" value="Zinc/RING finger domain, C3HC4 (zinc finger)"/>
    <property type="match status" value="1"/>
</dbReference>
<dbReference type="OrthoDB" id="10065815at2759"/>
<evidence type="ECO:0000313" key="9">
    <source>
        <dbReference type="EMBL" id="CAD6184687.1"/>
    </source>
</evidence>
<dbReference type="GO" id="GO:0061630">
    <property type="term" value="F:ubiquitin protein ligase activity"/>
    <property type="evidence" value="ECO:0007669"/>
    <property type="project" value="UniProtKB-UniRule"/>
</dbReference>
<comment type="PTM">
    <text evidence="5">Ubiquitinated; autoubiquitinated.</text>
</comment>
<comment type="pathway">
    <text evidence="5">Protein modification; protein ubiquitination.</text>
</comment>
<dbReference type="Pfam" id="PF02825">
    <property type="entry name" value="WWE"/>
    <property type="match status" value="1"/>
</dbReference>
<dbReference type="Pfam" id="PF13639">
    <property type="entry name" value="zf-RING_2"/>
    <property type="match status" value="1"/>
</dbReference>
<dbReference type="Proteomes" id="UP000835052">
    <property type="component" value="Unassembled WGS sequence"/>
</dbReference>
<dbReference type="GO" id="GO:0006511">
    <property type="term" value="P:ubiquitin-dependent protein catabolic process"/>
    <property type="evidence" value="ECO:0007669"/>
    <property type="project" value="UniProtKB-UniRule"/>
</dbReference>
<dbReference type="EMBL" id="CAJGYM010000001">
    <property type="protein sequence ID" value="CAD6184687.1"/>
    <property type="molecule type" value="Genomic_DNA"/>
</dbReference>
<dbReference type="PROSITE" id="PS50918">
    <property type="entry name" value="WWE"/>
    <property type="match status" value="1"/>
</dbReference>
<evidence type="ECO:0000256" key="5">
    <source>
        <dbReference type="RuleBase" id="RU367115"/>
    </source>
</evidence>
<evidence type="ECO:0000259" key="8">
    <source>
        <dbReference type="PROSITE" id="PS50918"/>
    </source>
</evidence>
<protein>
    <recommendedName>
        <fullName evidence="5">E3 ubiquitin-protein ligase</fullName>
        <ecNumber evidence="5">2.3.2.27</ecNumber>
    </recommendedName>
</protein>
<accession>A0A8S1GMT7</accession>
<dbReference type="PROSITE" id="PS00518">
    <property type="entry name" value="ZF_RING_1"/>
    <property type="match status" value="1"/>
</dbReference>
<dbReference type="GO" id="GO:0005829">
    <property type="term" value="C:cytosol"/>
    <property type="evidence" value="ECO:0007669"/>
    <property type="project" value="UniProtKB-SubCell"/>
</dbReference>
<evidence type="ECO:0000313" key="10">
    <source>
        <dbReference type="Proteomes" id="UP000835052"/>
    </source>
</evidence>
<dbReference type="SUPFAM" id="SSF57850">
    <property type="entry name" value="RING/U-box"/>
    <property type="match status" value="1"/>
</dbReference>
<feature type="compositionally biased region" description="Basic and acidic residues" evidence="6">
    <location>
        <begin position="102"/>
        <end position="117"/>
    </location>
</feature>
<evidence type="ECO:0000256" key="1">
    <source>
        <dbReference type="ARBA" id="ARBA00022723"/>
    </source>
</evidence>
<dbReference type="AlphaFoldDB" id="A0A8S1GMT7"/>
<keyword evidence="10" id="KW-1185">Reference proteome</keyword>
<dbReference type="SUPFAM" id="SSF117839">
    <property type="entry name" value="WWE domain"/>
    <property type="match status" value="1"/>
</dbReference>
<dbReference type="SMART" id="SM00184">
    <property type="entry name" value="RING"/>
    <property type="match status" value="1"/>
</dbReference>
<sequence>MNTSSSQNAQVKQPRKSSGDLDNECPICQMDIVLPTTIPSCKHKFCFICLKGVVSMQMGVCPICRGPIDESIVDNPKRNDFDIKAQFNPEADKTLVSGLKRRCSDEDNQTDAKKVKDEPEDEDVKPDVEALKAKANAKPPQPPQRHFWLYQARRQGWWRFDPRIENDIEAAKKNGLPVTEVWICGRNYVIDFVRMVQFPKGNDGRLSREVKRVTEEEFDSLPVKGMAGVFAV</sequence>
<evidence type="ECO:0000256" key="4">
    <source>
        <dbReference type="PROSITE-ProRule" id="PRU00175"/>
    </source>
</evidence>
<keyword evidence="5" id="KW-0963">Cytoplasm</keyword>
<dbReference type="InterPro" id="IPR001841">
    <property type="entry name" value="Znf_RING"/>
</dbReference>
<dbReference type="GO" id="GO:0016055">
    <property type="term" value="P:Wnt signaling pathway"/>
    <property type="evidence" value="ECO:0007669"/>
    <property type="project" value="InterPro"/>
</dbReference>
<organism evidence="9 10">
    <name type="scientific">Caenorhabditis auriculariae</name>
    <dbReference type="NCBI Taxonomy" id="2777116"/>
    <lineage>
        <taxon>Eukaryota</taxon>
        <taxon>Metazoa</taxon>
        <taxon>Ecdysozoa</taxon>
        <taxon>Nematoda</taxon>
        <taxon>Chromadorea</taxon>
        <taxon>Rhabditida</taxon>
        <taxon>Rhabditina</taxon>
        <taxon>Rhabditomorpha</taxon>
        <taxon>Rhabditoidea</taxon>
        <taxon>Rhabditidae</taxon>
        <taxon>Peloderinae</taxon>
        <taxon>Caenorhabditis</taxon>
    </lineage>
</organism>
<dbReference type="EC" id="2.3.2.27" evidence="5"/>
<keyword evidence="3 5" id="KW-0862">Zinc</keyword>
<keyword evidence="2 4" id="KW-0863">Zinc-finger</keyword>
<dbReference type="FunFam" id="3.30.720.50:FF:000010">
    <property type="entry name" value="Zinc finger protein"/>
    <property type="match status" value="1"/>
</dbReference>
<feature type="compositionally biased region" description="Polar residues" evidence="6">
    <location>
        <begin position="1"/>
        <end position="11"/>
    </location>
</feature>
<dbReference type="InterPro" id="IPR004170">
    <property type="entry name" value="WWE_dom"/>
</dbReference>
<gene>
    <name evidence="9" type="ORF">CAUJ_LOCUS606</name>
</gene>
<dbReference type="GO" id="GO:0008270">
    <property type="term" value="F:zinc ion binding"/>
    <property type="evidence" value="ECO:0007669"/>
    <property type="project" value="UniProtKB-UniRule"/>
</dbReference>
<evidence type="ECO:0000256" key="2">
    <source>
        <dbReference type="ARBA" id="ARBA00022771"/>
    </source>
</evidence>
<dbReference type="Gene3D" id="3.30.720.50">
    <property type="match status" value="1"/>
</dbReference>
<dbReference type="InterPro" id="IPR037197">
    <property type="entry name" value="WWE_dom_sf"/>
</dbReference>
<proteinExistence type="predicted"/>
<dbReference type="InterPro" id="IPR017907">
    <property type="entry name" value="Znf_RING_CS"/>
</dbReference>
<dbReference type="PANTHER" id="PTHR13417">
    <property type="entry name" value="E3 UBIQUITIN-PROTEIN LIGASE RNF146"/>
    <property type="match status" value="1"/>
</dbReference>
<evidence type="ECO:0000256" key="3">
    <source>
        <dbReference type="ARBA" id="ARBA00022833"/>
    </source>
</evidence>
<comment type="catalytic activity">
    <reaction evidence="5">
        <text>S-ubiquitinyl-[E2 ubiquitin-conjugating enzyme]-L-cysteine + [acceptor protein]-L-lysine = [E2 ubiquitin-conjugating enzyme]-L-cysteine + N(6)-ubiquitinyl-[acceptor protein]-L-lysine.</text>
        <dbReference type="EC" id="2.3.2.27"/>
    </reaction>
</comment>
<feature type="domain" description="RING-type" evidence="7">
    <location>
        <begin position="25"/>
        <end position="65"/>
    </location>
</feature>
<feature type="domain" description="WWE" evidence="8">
    <location>
        <begin position="134"/>
        <end position="212"/>
    </location>
</feature>
<reference evidence="9" key="1">
    <citation type="submission" date="2020-10" db="EMBL/GenBank/DDBJ databases">
        <authorList>
            <person name="Kikuchi T."/>
        </authorList>
    </citation>
    <scope>NUCLEOTIDE SEQUENCE</scope>
    <source>
        <strain evidence="9">NKZ352</strain>
    </source>
</reference>
<dbReference type="GO" id="GO:0051865">
    <property type="term" value="P:protein autoubiquitination"/>
    <property type="evidence" value="ECO:0007669"/>
    <property type="project" value="UniProtKB-UniRule"/>
</dbReference>
<dbReference type="GO" id="GO:0005634">
    <property type="term" value="C:nucleus"/>
    <property type="evidence" value="ECO:0007669"/>
    <property type="project" value="TreeGrafter"/>
</dbReference>
<dbReference type="GO" id="GO:0072572">
    <property type="term" value="F:poly-ADP-D-ribose binding"/>
    <property type="evidence" value="ECO:0007669"/>
    <property type="project" value="UniProtKB-UniRule"/>
</dbReference>
<dbReference type="InterPro" id="IPR013083">
    <property type="entry name" value="Znf_RING/FYVE/PHD"/>
</dbReference>
<dbReference type="SMART" id="SM00678">
    <property type="entry name" value="WWE"/>
    <property type="match status" value="1"/>
</dbReference>
<dbReference type="PROSITE" id="PS50089">
    <property type="entry name" value="ZF_RING_2"/>
    <property type="match status" value="1"/>
</dbReference>
<comment type="subcellular location">
    <subcellularLocation>
        <location evidence="5">Cytoplasm</location>
        <location evidence="5">Cytosol</location>
    </subcellularLocation>
</comment>
<name>A0A8S1GMT7_9PELO</name>
<dbReference type="InterPro" id="IPR018123">
    <property type="entry name" value="WWE-dom_subgr"/>
</dbReference>
<keyword evidence="1 5" id="KW-0479">Metal-binding</keyword>
<dbReference type="InterPro" id="IPR033509">
    <property type="entry name" value="RNF146"/>
</dbReference>
<feature type="region of interest" description="Disordered" evidence="6">
    <location>
        <begin position="1"/>
        <end position="20"/>
    </location>
</feature>
<dbReference type="PANTHER" id="PTHR13417:SF2">
    <property type="entry name" value="E3 UBIQUITIN-PROTEIN LIGASE RNF146"/>
    <property type="match status" value="1"/>
</dbReference>
<comment type="function">
    <text evidence="5">E3 ubiquitin-protein ligase that specifically binds poly-ADP-ribosylated proteins and mediates their ubiquitination and subsequent degradation.</text>
</comment>
<feature type="region of interest" description="Disordered" evidence="6">
    <location>
        <begin position="99"/>
        <end position="125"/>
    </location>
</feature>